<reference evidence="1 2" key="1">
    <citation type="submission" date="2019-06" db="EMBL/GenBank/DDBJ databases">
        <title>Streptomyces sporangiiformans sp. nov., a novel actinomycete isolated from soil in Mount Song.</title>
        <authorList>
            <person name="Han L."/>
        </authorList>
    </citation>
    <scope>NUCLEOTIDE SEQUENCE [LARGE SCALE GENOMIC DNA]</scope>
    <source>
        <strain evidence="1 2">NEAU-SSA 1</strain>
    </source>
</reference>
<dbReference type="RefSeq" id="WP_140935956.1">
    <property type="nucleotide sequence ID" value="NZ_QXMJ01000166.1"/>
</dbReference>
<dbReference type="AlphaFoldDB" id="A0A505D7W9"/>
<protein>
    <submittedName>
        <fullName evidence="1">Uncharacterized protein</fullName>
    </submittedName>
</protein>
<name>A0A505D7W9_9ACTN</name>
<dbReference type="EMBL" id="VCHX02000166">
    <property type="protein sequence ID" value="TPQ18957.1"/>
    <property type="molecule type" value="Genomic_DNA"/>
</dbReference>
<keyword evidence="2" id="KW-1185">Reference proteome</keyword>
<organism evidence="1 2">
    <name type="scientific">Streptomyces sporangiiformans</name>
    <dbReference type="NCBI Taxonomy" id="2315329"/>
    <lineage>
        <taxon>Bacteria</taxon>
        <taxon>Bacillati</taxon>
        <taxon>Actinomycetota</taxon>
        <taxon>Actinomycetes</taxon>
        <taxon>Kitasatosporales</taxon>
        <taxon>Streptomycetaceae</taxon>
        <taxon>Streptomyces</taxon>
    </lineage>
</organism>
<gene>
    <name evidence="1" type="ORF">FGD71_028110</name>
</gene>
<comment type="caution">
    <text evidence="1">The sequence shown here is derived from an EMBL/GenBank/DDBJ whole genome shotgun (WGS) entry which is preliminary data.</text>
</comment>
<proteinExistence type="predicted"/>
<sequence length="443" mass="49622">MAPTLTYMPTDRLDALIKHPFHRENGERLVGFIKDLRECHSAEDFVTFQRELLTATLAVNLARAERSRVIKRLRKRESLPVDAPELVVGDPCDLDDWRLEYDVLERVGRQLRSIGDAMAWRAFRYDRRYILALRRNESPGPMTLSKEGTAHEIQFVEQQWSENRHFALLHDITDCLRIGDVTVFHDREDGGQEIYLYELKTNPLRKESAQLARTRLAAEALHIGGPLPGSDKAVLVETGVPYATHLSALSDAFARAHRDGLKTMRVPGQRALLALDVVAAGDKWGIEEATRRFHASYASLLRRTRLTGQNICFGSGDSAARNTMAPPWGIYPLQPGQCAGLIADVLVFSVTLSSDNFIEELGKQGLDAEWVLPSGADMGPAQPVVIIRGHGRQVTMARAGLEQLMLELSDLQAWARGMDQLLRKGVPGQEPWPYFADEGKVWV</sequence>
<evidence type="ECO:0000313" key="2">
    <source>
        <dbReference type="Proteomes" id="UP000317378"/>
    </source>
</evidence>
<dbReference type="Proteomes" id="UP000317378">
    <property type="component" value="Unassembled WGS sequence"/>
</dbReference>
<accession>A0A505D7W9</accession>
<evidence type="ECO:0000313" key="1">
    <source>
        <dbReference type="EMBL" id="TPQ18957.1"/>
    </source>
</evidence>